<accession>A0ABV7PMJ6</accession>
<sequence>MIRRTALLSALTLSLLLAACSKDKDESADADETQAQAQAEGDEQVETDIQPEETPPPNVDYWKVVGPLVAGDYSGACLRKPDLHKMDATVKVGADGKASSNGLDLDFRDARKVMLTRQREKDGGYGAMFMFSVDEGKGGDLLLQSAEGGKGSVVINRDDIGLMCSEVGGIDKLSARPLRAVFSGLLGAKTQTVSCLDNTNLLVRRDTDVEIDGDVLKIGGTKFDITAAQTEMFTFDDAGRTMSLSLLMPDKQTIGLGYDGAGTLTSVTVFKEAERSYSCEPKREG</sequence>
<feature type="compositionally biased region" description="Acidic residues" evidence="1">
    <location>
        <begin position="40"/>
        <end position="51"/>
    </location>
</feature>
<evidence type="ECO:0000256" key="2">
    <source>
        <dbReference type="SAM" id="SignalP"/>
    </source>
</evidence>
<keyword evidence="4" id="KW-1185">Reference proteome</keyword>
<comment type="caution">
    <text evidence="3">The sequence shown here is derived from an EMBL/GenBank/DDBJ whole genome shotgun (WGS) entry which is preliminary data.</text>
</comment>
<dbReference type="PROSITE" id="PS51257">
    <property type="entry name" value="PROKAR_LIPOPROTEIN"/>
    <property type="match status" value="1"/>
</dbReference>
<dbReference type="RefSeq" id="WP_312549225.1">
    <property type="nucleotide sequence ID" value="NZ_JBHRVV010000001.1"/>
</dbReference>
<gene>
    <name evidence="3" type="ORF">ACFOPH_14220</name>
</gene>
<dbReference type="EMBL" id="JBHRVV010000001">
    <property type="protein sequence ID" value="MFC3459388.1"/>
    <property type="molecule type" value="Genomic_DNA"/>
</dbReference>
<dbReference type="Proteomes" id="UP001595665">
    <property type="component" value="Unassembled WGS sequence"/>
</dbReference>
<reference evidence="4" key="1">
    <citation type="journal article" date="2019" name="Int. J. Syst. Evol. Microbiol.">
        <title>The Global Catalogue of Microorganisms (GCM) 10K type strain sequencing project: providing services to taxonomists for standard genome sequencing and annotation.</title>
        <authorList>
            <consortium name="The Broad Institute Genomics Platform"/>
            <consortium name="The Broad Institute Genome Sequencing Center for Infectious Disease"/>
            <person name="Wu L."/>
            <person name="Ma J."/>
        </authorList>
    </citation>
    <scope>NUCLEOTIDE SEQUENCE [LARGE SCALE GENOMIC DNA]</scope>
    <source>
        <strain evidence="4">CCM 7480</strain>
    </source>
</reference>
<proteinExistence type="predicted"/>
<name>A0ABV7PMJ6_9BURK</name>
<evidence type="ECO:0008006" key="5">
    <source>
        <dbReference type="Google" id="ProtNLM"/>
    </source>
</evidence>
<organism evidence="3 4">
    <name type="scientific">Massilia haematophila</name>
    <dbReference type="NCBI Taxonomy" id="457923"/>
    <lineage>
        <taxon>Bacteria</taxon>
        <taxon>Pseudomonadati</taxon>
        <taxon>Pseudomonadota</taxon>
        <taxon>Betaproteobacteria</taxon>
        <taxon>Burkholderiales</taxon>
        <taxon>Oxalobacteraceae</taxon>
        <taxon>Telluria group</taxon>
        <taxon>Massilia</taxon>
    </lineage>
</organism>
<feature type="signal peptide" evidence="2">
    <location>
        <begin position="1"/>
        <end position="18"/>
    </location>
</feature>
<protein>
    <recommendedName>
        <fullName evidence="5">Lipoprotein</fullName>
    </recommendedName>
</protein>
<evidence type="ECO:0000313" key="3">
    <source>
        <dbReference type="EMBL" id="MFC3459388.1"/>
    </source>
</evidence>
<evidence type="ECO:0000256" key="1">
    <source>
        <dbReference type="SAM" id="MobiDB-lite"/>
    </source>
</evidence>
<feature type="chain" id="PRO_5045337286" description="Lipoprotein" evidence="2">
    <location>
        <begin position="19"/>
        <end position="285"/>
    </location>
</feature>
<evidence type="ECO:0000313" key="4">
    <source>
        <dbReference type="Proteomes" id="UP001595665"/>
    </source>
</evidence>
<keyword evidence="2" id="KW-0732">Signal</keyword>
<feature type="region of interest" description="Disordered" evidence="1">
    <location>
        <begin position="24"/>
        <end position="59"/>
    </location>
</feature>